<dbReference type="Proteomes" id="UP000466307">
    <property type="component" value="Unassembled WGS sequence"/>
</dbReference>
<dbReference type="PROSITE" id="PS51078">
    <property type="entry name" value="ICLR_ED"/>
    <property type="match status" value="1"/>
</dbReference>
<dbReference type="PROSITE" id="PS51077">
    <property type="entry name" value="HTH_ICLR"/>
    <property type="match status" value="1"/>
</dbReference>
<organism evidence="6 7">
    <name type="scientific">Gordonia desulfuricans</name>
    <dbReference type="NCBI Taxonomy" id="89051"/>
    <lineage>
        <taxon>Bacteria</taxon>
        <taxon>Bacillati</taxon>
        <taxon>Actinomycetota</taxon>
        <taxon>Actinomycetes</taxon>
        <taxon>Mycobacteriales</taxon>
        <taxon>Gordoniaceae</taxon>
        <taxon>Gordonia</taxon>
    </lineage>
</organism>
<keyword evidence="3" id="KW-0804">Transcription</keyword>
<evidence type="ECO:0000313" key="6">
    <source>
        <dbReference type="EMBL" id="NDK92120.1"/>
    </source>
</evidence>
<dbReference type="Pfam" id="PF01614">
    <property type="entry name" value="IclR_C"/>
    <property type="match status" value="1"/>
</dbReference>
<dbReference type="InterPro" id="IPR050707">
    <property type="entry name" value="HTH_MetabolicPath_Reg"/>
</dbReference>
<dbReference type="SUPFAM" id="SSF46785">
    <property type="entry name" value="Winged helix' DNA-binding domain"/>
    <property type="match status" value="1"/>
</dbReference>
<dbReference type="SUPFAM" id="SSF55781">
    <property type="entry name" value="GAF domain-like"/>
    <property type="match status" value="1"/>
</dbReference>
<dbReference type="PANTHER" id="PTHR30136:SF24">
    <property type="entry name" value="HTH-TYPE TRANSCRIPTIONAL REPRESSOR ALLR"/>
    <property type="match status" value="1"/>
</dbReference>
<dbReference type="GO" id="GO:0003700">
    <property type="term" value="F:DNA-binding transcription factor activity"/>
    <property type="evidence" value="ECO:0007669"/>
    <property type="project" value="TreeGrafter"/>
</dbReference>
<dbReference type="SMART" id="SM00346">
    <property type="entry name" value="HTH_ICLR"/>
    <property type="match status" value="1"/>
</dbReference>
<evidence type="ECO:0000256" key="1">
    <source>
        <dbReference type="ARBA" id="ARBA00023015"/>
    </source>
</evidence>
<dbReference type="InterPro" id="IPR014757">
    <property type="entry name" value="Tscrpt_reg_IclR_C"/>
</dbReference>
<accession>A0A7K3LV02</accession>
<dbReference type="Gene3D" id="3.30.450.40">
    <property type="match status" value="1"/>
</dbReference>
<reference evidence="6 7" key="1">
    <citation type="submission" date="2020-01" db="EMBL/GenBank/DDBJ databases">
        <title>Investigation of new actinobacteria for the biodesulphurisation of diesel fuel.</title>
        <authorList>
            <person name="Athi Narayanan S.M."/>
        </authorList>
    </citation>
    <scope>NUCLEOTIDE SEQUENCE [LARGE SCALE GENOMIC DNA]</scope>
    <source>
        <strain evidence="6 7">213E</strain>
    </source>
</reference>
<dbReference type="AlphaFoldDB" id="A0A7K3LV02"/>
<dbReference type="Gene3D" id="1.10.10.10">
    <property type="entry name" value="Winged helix-like DNA-binding domain superfamily/Winged helix DNA-binding domain"/>
    <property type="match status" value="1"/>
</dbReference>
<dbReference type="InterPro" id="IPR036388">
    <property type="entry name" value="WH-like_DNA-bd_sf"/>
</dbReference>
<feature type="domain" description="HTH iclR-type" evidence="4">
    <location>
        <begin position="10"/>
        <end position="71"/>
    </location>
</feature>
<evidence type="ECO:0000259" key="5">
    <source>
        <dbReference type="PROSITE" id="PS51078"/>
    </source>
</evidence>
<proteinExistence type="predicted"/>
<keyword evidence="2" id="KW-0238">DNA-binding</keyword>
<dbReference type="PANTHER" id="PTHR30136">
    <property type="entry name" value="HELIX-TURN-HELIX TRANSCRIPTIONAL REGULATOR, ICLR FAMILY"/>
    <property type="match status" value="1"/>
</dbReference>
<dbReference type="InterPro" id="IPR036390">
    <property type="entry name" value="WH_DNA-bd_sf"/>
</dbReference>
<dbReference type="GO" id="GO:0045892">
    <property type="term" value="P:negative regulation of DNA-templated transcription"/>
    <property type="evidence" value="ECO:0007669"/>
    <property type="project" value="TreeGrafter"/>
</dbReference>
<dbReference type="InterPro" id="IPR005471">
    <property type="entry name" value="Tscrpt_reg_IclR_N"/>
</dbReference>
<keyword evidence="7" id="KW-1185">Reference proteome</keyword>
<dbReference type="InterPro" id="IPR029016">
    <property type="entry name" value="GAF-like_dom_sf"/>
</dbReference>
<dbReference type="Pfam" id="PF09339">
    <property type="entry name" value="HTH_IclR"/>
    <property type="match status" value="1"/>
</dbReference>
<dbReference type="EMBL" id="JAADZU010000100">
    <property type="protein sequence ID" value="NDK92120.1"/>
    <property type="molecule type" value="Genomic_DNA"/>
</dbReference>
<dbReference type="GO" id="GO:0003677">
    <property type="term" value="F:DNA binding"/>
    <property type="evidence" value="ECO:0007669"/>
    <property type="project" value="UniProtKB-KW"/>
</dbReference>
<evidence type="ECO:0000256" key="2">
    <source>
        <dbReference type="ARBA" id="ARBA00023125"/>
    </source>
</evidence>
<feature type="domain" description="IclR-ED" evidence="5">
    <location>
        <begin position="72"/>
        <end position="249"/>
    </location>
</feature>
<evidence type="ECO:0000256" key="3">
    <source>
        <dbReference type="ARBA" id="ARBA00023163"/>
    </source>
</evidence>
<sequence>MAGNSRTPGQSVAGRVLSILGAFDRRHRALTLTEIATRTEIPVPTTHRLVAEMVEWGALVRGDDGRYVVGKRMWDLGLLAPVESGLRDAATPFMHDLHATTRATVHLAVREGTRVLYLDTLSGSTSVPVVSRLGSRLPMHATGVGKVLLAYAPGEIRHQALADLPRITRHTIAVPGVLDRQLRQVRQLGYATTTEEMTLGACSVGVPIVVDGEVVGALGVVVPTLGRTKASLVAALRVAAAGIARTLGDSSTPGVVDR</sequence>
<evidence type="ECO:0000313" key="7">
    <source>
        <dbReference type="Proteomes" id="UP000466307"/>
    </source>
</evidence>
<evidence type="ECO:0000259" key="4">
    <source>
        <dbReference type="PROSITE" id="PS51077"/>
    </source>
</evidence>
<comment type="caution">
    <text evidence="6">The sequence shown here is derived from an EMBL/GenBank/DDBJ whole genome shotgun (WGS) entry which is preliminary data.</text>
</comment>
<gene>
    <name evidence="6" type="ORF">GYA93_21500</name>
</gene>
<name>A0A7K3LV02_9ACTN</name>
<protein>
    <submittedName>
        <fullName evidence="6">IclR family transcriptional regulator</fullName>
    </submittedName>
</protein>
<keyword evidence="1" id="KW-0805">Transcription regulation</keyword>
<dbReference type="RefSeq" id="WP_059038284.1">
    <property type="nucleotide sequence ID" value="NZ_JAADZU010000100.1"/>
</dbReference>